<dbReference type="Proteomes" id="UP000433876">
    <property type="component" value="Unassembled WGS sequence"/>
</dbReference>
<proteinExistence type="predicted"/>
<dbReference type="AlphaFoldDB" id="A0A8S8ZN55"/>
<protein>
    <recommendedName>
        <fullName evidence="3">Cytochrome c</fullName>
    </recommendedName>
</protein>
<name>A0A8S8ZN55_SORMA</name>
<evidence type="ECO:0008006" key="3">
    <source>
        <dbReference type="Google" id="ProtNLM"/>
    </source>
</evidence>
<gene>
    <name evidence="1" type="ORF">SMACR_02491</name>
</gene>
<evidence type="ECO:0000313" key="1">
    <source>
        <dbReference type="EMBL" id="KAA8629742.1"/>
    </source>
</evidence>
<evidence type="ECO:0000313" key="2">
    <source>
        <dbReference type="Proteomes" id="UP000433876"/>
    </source>
</evidence>
<comment type="caution">
    <text evidence="1">The sequence shown here is derived from an EMBL/GenBank/DDBJ whole genome shotgun (WGS) entry which is preliminary data.</text>
</comment>
<organism evidence="1 2">
    <name type="scientific">Sordaria macrospora</name>
    <dbReference type="NCBI Taxonomy" id="5147"/>
    <lineage>
        <taxon>Eukaryota</taxon>
        <taxon>Fungi</taxon>
        <taxon>Dikarya</taxon>
        <taxon>Ascomycota</taxon>
        <taxon>Pezizomycotina</taxon>
        <taxon>Sordariomycetes</taxon>
        <taxon>Sordariomycetidae</taxon>
        <taxon>Sordariales</taxon>
        <taxon>Sordariaceae</taxon>
        <taxon>Sordaria</taxon>
    </lineage>
</organism>
<sequence length="24" mass="2701">MAFGGLKKDKDRNDIITFMKEATA</sequence>
<accession>A0A8S8ZN55</accession>
<dbReference type="EMBL" id="NMPR01000125">
    <property type="protein sequence ID" value="KAA8629742.1"/>
    <property type="molecule type" value="Genomic_DNA"/>
</dbReference>
<reference evidence="1 2" key="1">
    <citation type="submission" date="2017-07" db="EMBL/GenBank/DDBJ databases">
        <title>Genome sequence of the Sordaria macrospora wild type strain R19027.</title>
        <authorList>
            <person name="Nowrousian M."/>
            <person name="Teichert I."/>
            <person name="Kueck U."/>
        </authorList>
    </citation>
    <scope>NUCLEOTIDE SEQUENCE [LARGE SCALE GENOMIC DNA]</scope>
    <source>
        <strain evidence="1 2">R19027</strain>
        <tissue evidence="1">Mycelium</tissue>
    </source>
</reference>